<evidence type="ECO:0000313" key="2">
    <source>
        <dbReference type="Proteomes" id="UP000015106"/>
    </source>
</evidence>
<reference evidence="2" key="1">
    <citation type="journal article" date="2013" name="Nature">
        <title>Draft genome of the wheat A-genome progenitor Triticum urartu.</title>
        <authorList>
            <person name="Ling H.Q."/>
            <person name="Zhao S."/>
            <person name="Liu D."/>
            <person name="Wang J."/>
            <person name="Sun H."/>
            <person name="Zhang C."/>
            <person name="Fan H."/>
            <person name="Li D."/>
            <person name="Dong L."/>
            <person name="Tao Y."/>
            <person name="Gao C."/>
            <person name="Wu H."/>
            <person name="Li Y."/>
            <person name="Cui Y."/>
            <person name="Guo X."/>
            <person name="Zheng S."/>
            <person name="Wang B."/>
            <person name="Yu K."/>
            <person name="Liang Q."/>
            <person name="Yang W."/>
            <person name="Lou X."/>
            <person name="Chen J."/>
            <person name="Feng M."/>
            <person name="Jian J."/>
            <person name="Zhang X."/>
            <person name="Luo G."/>
            <person name="Jiang Y."/>
            <person name="Liu J."/>
            <person name="Wang Z."/>
            <person name="Sha Y."/>
            <person name="Zhang B."/>
            <person name="Wu H."/>
            <person name="Tang D."/>
            <person name="Shen Q."/>
            <person name="Xue P."/>
            <person name="Zou S."/>
            <person name="Wang X."/>
            <person name="Liu X."/>
            <person name="Wang F."/>
            <person name="Yang Y."/>
            <person name="An X."/>
            <person name="Dong Z."/>
            <person name="Zhang K."/>
            <person name="Zhang X."/>
            <person name="Luo M.C."/>
            <person name="Dvorak J."/>
            <person name="Tong Y."/>
            <person name="Wang J."/>
            <person name="Yang H."/>
            <person name="Li Z."/>
            <person name="Wang D."/>
            <person name="Zhang A."/>
            <person name="Wang J."/>
        </authorList>
    </citation>
    <scope>NUCLEOTIDE SEQUENCE</scope>
    <source>
        <strain evidence="2">cv. G1812</strain>
    </source>
</reference>
<proteinExistence type="predicted"/>
<evidence type="ECO:0000313" key="1">
    <source>
        <dbReference type="EnsemblPlants" id="TuG1812G0100001692.01.T01.cds378667"/>
    </source>
</evidence>
<name>A0A8R7P6U8_TRIUA</name>
<dbReference type="AlphaFoldDB" id="A0A8R7P6U8"/>
<reference evidence="1" key="3">
    <citation type="submission" date="2022-06" db="UniProtKB">
        <authorList>
            <consortium name="EnsemblPlants"/>
        </authorList>
    </citation>
    <scope>IDENTIFICATION</scope>
</reference>
<organism evidence="1 2">
    <name type="scientific">Triticum urartu</name>
    <name type="common">Red wild einkorn</name>
    <name type="synonym">Crithodium urartu</name>
    <dbReference type="NCBI Taxonomy" id="4572"/>
    <lineage>
        <taxon>Eukaryota</taxon>
        <taxon>Viridiplantae</taxon>
        <taxon>Streptophyta</taxon>
        <taxon>Embryophyta</taxon>
        <taxon>Tracheophyta</taxon>
        <taxon>Spermatophyta</taxon>
        <taxon>Magnoliopsida</taxon>
        <taxon>Liliopsida</taxon>
        <taxon>Poales</taxon>
        <taxon>Poaceae</taxon>
        <taxon>BOP clade</taxon>
        <taxon>Pooideae</taxon>
        <taxon>Triticodae</taxon>
        <taxon>Triticeae</taxon>
        <taxon>Triticinae</taxon>
        <taxon>Triticum</taxon>
    </lineage>
</organism>
<dbReference type="Proteomes" id="UP000015106">
    <property type="component" value="Chromosome 1"/>
</dbReference>
<dbReference type="EnsemblPlants" id="TuG1812G0100001692.01.T01">
    <property type="protein sequence ID" value="TuG1812G0100001692.01.T01.cds378667"/>
    <property type="gene ID" value="TuG1812G0100001692.01"/>
</dbReference>
<dbReference type="Gramene" id="TuG1812G0100001692.01.T01">
    <property type="protein sequence ID" value="TuG1812G0100001692.01.T01.cds378667"/>
    <property type="gene ID" value="TuG1812G0100001692.01"/>
</dbReference>
<accession>A0A8R7P6U8</accession>
<keyword evidence="2" id="KW-1185">Reference proteome</keyword>
<sequence length="25" mass="2874">MLLFSHSHMLTLDSINKTSSLGWRV</sequence>
<protein>
    <submittedName>
        <fullName evidence="1">Uncharacterized protein</fullName>
    </submittedName>
</protein>
<reference evidence="1" key="2">
    <citation type="submission" date="2018-03" db="EMBL/GenBank/DDBJ databases">
        <title>The Triticum urartu genome reveals the dynamic nature of wheat genome evolution.</title>
        <authorList>
            <person name="Ling H."/>
            <person name="Ma B."/>
            <person name="Shi X."/>
            <person name="Liu H."/>
            <person name="Dong L."/>
            <person name="Sun H."/>
            <person name="Cao Y."/>
            <person name="Gao Q."/>
            <person name="Zheng S."/>
            <person name="Li Y."/>
            <person name="Yu Y."/>
            <person name="Du H."/>
            <person name="Qi M."/>
            <person name="Li Y."/>
            <person name="Yu H."/>
            <person name="Cui Y."/>
            <person name="Wang N."/>
            <person name="Chen C."/>
            <person name="Wu H."/>
            <person name="Zhao Y."/>
            <person name="Zhang J."/>
            <person name="Li Y."/>
            <person name="Zhou W."/>
            <person name="Zhang B."/>
            <person name="Hu W."/>
            <person name="Eijk M."/>
            <person name="Tang J."/>
            <person name="Witsenboer H."/>
            <person name="Zhao S."/>
            <person name="Li Z."/>
            <person name="Zhang A."/>
            <person name="Wang D."/>
            <person name="Liang C."/>
        </authorList>
    </citation>
    <scope>NUCLEOTIDE SEQUENCE [LARGE SCALE GENOMIC DNA]</scope>
    <source>
        <strain evidence="1">cv. G1812</strain>
    </source>
</reference>